<gene>
    <name evidence="1" type="ORF">M407DRAFT_150849</name>
</gene>
<dbReference type="Proteomes" id="UP000054248">
    <property type="component" value="Unassembled WGS sequence"/>
</dbReference>
<accession>A0A0C3LJ78</accession>
<reference evidence="2" key="2">
    <citation type="submission" date="2015-01" db="EMBL/GenBank/DDBJ databases">
        <title>Evolutionary Origins and Diversification of the Mycorrhizal Mutualists.</title>
        <authorList>
            <consortium name="DOE Joint Genome Institute"/>
            <consortium name="Mycorrhizal Genomics Consortium"/>
            <person name="Kohler A."/>
            <person name="Kuo A."/>
            <person name="Nagy L.G."/>
            <person name="Floudas D."/>
            <person name="Copeland A."/>
            <person name="Barry K.W."/>
            <person name="Cichocki N."/>
            <person name="Veneault-Fourrey C."/>
            <person name="LaButti K."/>
            <person name="Lindquist E.A."/>
            <person name="Lipzen A."/>
            <person name="Lundell T."/>
            <person name="Morin E."/>
            <person name="Murat C."/>
            <person name="Riley R."/>
            <person name="Ohm R."/>
            <person name="Sun H."/>
            <person name="Tunlid A."/>
            <person name="Henrissat B."/>
            <person name="Grigoriev I.V."/>
            <person name="Hibbett D.S."/>
            <person name="Martin F."/>
        </authorList>
    </citation>
    <scope>NUCLEOTIDE SEQUENCE [LARGE SCALE GENOMIC DNA]</scope>
    <source>
        <strain evidence="2">MUT 4182</strain>
    </source>
</reference>
<organism evidence="1 2">
    <name type="scientific">Tulasnella calospora MUT 4182</name>
    <dbReference type="NCBI Taxonomy" id="1051891"/>
    <lineage>
        <taxon>Eukaryota</taxon>
        <taxon>Fungi</taxon>
        <taxon>Dikarya</taxon>
        <taxon>Basidiomycota</taxon>
        <taxon>Agaricomycotina</taxon>
        <taxon>Agaricomycetes</taxon>
        <taxon>Cantharellales</taxon>
        <taxon>Tulasnellaceae</taxon>
        <taxon>Tulasnella</taxon>
    </lineage>
</organism>
<name>A0A0C3LJ78_9AGAM</name>
<dbReference type="AlphaFoldDB" id="A0A0C3LJ78"/>
<evidence type="ECO:0000313" key="1">
    <source>
        <dbReference type="EMBL" id="KIO34118.1"/>
    </source>
</evidence>
<dbReference type="EMBL" id="KN822944">
    <property type="protein sequence ID" value="KIO34118.1"/>
    <property type="molecule type" value="Genomic_DNA"/>
</dbReference>
<evidence type="ECO:0000313" key="2">
    <source>
        <dbReference type="Proteomes" id="UP000054248"/>
    </source>
</evidence>
<proteinExistence type="predicted"/>
<reference evidence="1 2" key="1">
    <citation type="submission" date="2014-04" db="EMBL/GenBank/DDBJ databases">
        <authorList>
            <consortium name="DOE Joint Genome Institute"/>
            <person name="Kuo A."/>
            <person name="Girlanda M."/>
            <person name="Perotto S."/>
            <person name="Kohler A."/>
            <person name="Nagy L.G."/>
            <person name="Floudas D."/>
            <person name="Copeland A."/>
            <person name="Barry K.W."/>
            <person name="Cichocki N."/>
            <person name="Veneault-Fourrey C."/>
            <person name="LaButti K."/>
            <person name="Lindquist E.A."/>
            <person name="Lipzen A."/>
            <person name="Lundell T."/>
            <person name="Morin E."/>
            <person name="Murat C."/>
            <person name="Sun H."/>
            <person name="Tunlid A."/>
            <person name="Henrissat B."/>
            <person name="Grigoriev I.V."/>
            <person name="Hibbett D.S."/>
            <person name="Martin F."/>
            <person name="Nordberg H.P."/>
            <person name="Cantor M.N."/>
            <person name="Hua S.X."/>
        </authorList>
    </citation>
    <scope>NUCLEOTIDE SEQUENCE [LARGE SCALE GENOMIC DNA]</scope>
    <source>
        <strain evidence="1 2">MUT 4182</strain>
    </source>
</reference>
<dbReference type="HOGENOM" id="CLU_2724079_0_0_1"/>
<sequence>MTPGGLPLPCHSYCGTEKESSNLNFFKTMLQSKRISGLGLGDRGEGDGDTRFEAGTGRIRKISKRIFKPKGT</sequence>
<protein>
    <submittedName>
        <fullName evidence="1">Uncharacterized protein</fullName>
    </submittedName>
</protein>
<keyword evidence="2" id="KW-1185">Reference proteome</keyword>